<accession>A0A0G1QD96</accession>
<dbReference type="GO" id="GO:0006450">
    <property type="term" value="P:regulation of translational fidelity"/>
    <property type="evidence" value="ECO:0007669"/>
    <property type="project" value="InterPro"/>
</dbReference>
<dbReference type="Gene3D" id="1.10.20.60">
    <property type="entry name" value="Glu-tRNAGln amidotransferase C subunit, N-terminal domain"/>
    <property type="match status" value="1"/>
</dbReference>
<dbReference type="Proteomes" id="UP000034487">
    <property type="component" value="Unassembled WGS sequence"/>
</dbReference>
<evidence type="ECO:0000313" key="1">
    <source>
        <dbReference type="EMBL" id="KKU43006.1"/>
    </source>
</evidence>
<dbReference type="GO" id="GO:0016740">
    <property type="term" value="F:transferase activity"/>
    <property type="evidence" value="ECO:0007669"/>
    <property type="project" value="UniProtKB-KW"/>
</dbReference>
<protein>
    <submittedName>
        <fullName evidence="1">Aspartyl/glutamyl-tRNA(Asn/Gln) amidotransferase subunit C</fullName>
    </submittedName>
</protein>
<organism evidence="1 2">
    <name type="scientific">Berkelbacteria bacterium GW2011_GWA2_46_7</name>
    <dbReference type="NCBI Taxonomy" id="1618335"/>
    <lineage>
        <taxon>Bacteria</taxon>
        <taxon>Candidatus Berkelbacteria</taxon>
    </lineage>
</organism>
<dbReference type="InterPro" id="IPR036113">
    <property type="entry name" value="Asp/Glu-ADT_sf_sub_c"/>
</dbReference>
<gene>
    <name evidence="1" type="ORF">UX60_C0040G0002</name>
</gene>
<comment type="caution">
    <text evidence="1">The sequence shown here is derived from an EMBL/GenBank/DDBJ whole genome shotgun (WGS) entry which is preliminary data.</text>
</comment>
<dbReference type="EMBL" id="LCMV01000040">
    <property type="protein sequence ID" value="KKU43006.1"/>
    <property type="molecule type" value="Genomic_DNA"/>
</dbReference>
<dbReference type="NCBIfam" id="TIGR00135">
    <property type="entry name" value="gatC"/>
    <property type="match status" value="1"/>
</dbReference>
<reference evidence="1 2" key="1">
    <citation type="journal article" date="2015" name="Nature">
        <title>rRNA introns, odd ribosomes, and small enigmatic genomes across a large radiation of phyla.</title>
        <authorList>
            <person name="Brown C.T."/>
            <person name="Hug L.A."/>
            <person name="Thomas B.C."/>
            <person name="Sharon I."/>
            <person name="Castelle C.J."/>
            <person name="Singh A."/>
            <person name="Wilkins M.J."/>
            <person name="Williams K.H."/>
            <person name="Banfield J.F."/>
        </authorList>
    </citation>
    <scope>NUCLEOTIDE SEQUENCE [LARGE SCALE GENOMIC DNA]</scope>
</reference>
<dbReference type="Pfam" id="PF02686">
    <property type="entry name" value="GatC"/>
    <property type="match status" value="1"/>
</dbReference>
<dbReference type="AlphaFoldDB" id="A0A0G1QD96"/>
<dbReference type="SUPFAM" id="SSF141000">
    <property type="entry name" value="Glu-tRNAGln amidotransferase C subunit"/>
    <property type="match status" value="1"/>
</dbReference>
<name>A0A0G1QD96_9BACT</name>
<sequence>MPELSREEINHLAKLSRLTLSDVEKEKFAKQLPEILDFVDRLSVVAKMPSEKTTQAVPLAKLRPDEETSEKLSLETLKKLAPAWHEDQVEVPAVFEN</sequence>
<dbReference type="InterPro" id="IPR003837">
    <property type="entry name" value="GatC"/>
</dbReference>
<proteinExistence type="predicted"/>
<keyword evidence="1" id="KW-0808">Transferase</keyword>
<evidence type="ECO:0000313" key="2">
    <source>
        <dbReference type="Proteomes" id="UP000034487"/>
    </source>
</evidence>